<evidence type="ECO:0000313" key="1">
    <source>
        <dbReference type="EMBL" id="MBD9723438.1"/>
    </source>
</evidence>
<dbReference type="RefSeq" id="WP_192360301.1">
    <property type="nucleotide sequence ID" value="NZ_CP119182.1"/>
</dbReference>
<organism evidence="1 2">
    <name type="scientific">Streptomyces caniscabiei</name>
    <dbReference type="NCBI Taxonomy" id="2746961"/>
    <lineage>
        <taxon>Bacteria</taxon>
        <taxon>Bacillati</taxon>
        <taxon>Actinomycetota</taxon>
        <taxon>Actinomycetes</taxon>
        <taxon>Kitasatosporales</taxon>
        <taxon>Streptomycetaceae</taxon>
        <taxon>Streptomyces</taxon>
    </lineage>
</organism>
<sequence>MPAEAYPVPAAGQRLRASLLRSMQWQTVRKTADTSRSATTTYADDPHLVFPAEANGVYTMLGWVKYFADPTPDIKMQFSVPTDCLGEWGWNMPGSGTTTTGTTGYSIRTETNDVTNGRTGYGTSDSQHMTPLGGTFRMSTTAGNIALQWAQNTSNATATILYTDSFLMFLRIA</sequence>
<dbReference type="EMBL" id="JACYXT010000003">
    <property type="protein sequence ID" value="MBD9723438.1"/>
    <property type="molecule type" value="Genomic_DNA"/>
</dbReference>
<dbReference type="GeneID" id="79933732"/>
<dbReference type="AlphaFoldDB" id="A0A927L1V6"/>
<protein>
    <submittedName>
        <fullName evidence="1">Uncharacterized protein</fullName>
    </submittedName>
</protein>
<dbReference type="Proteomes" id="UP000661025">
    <property type="component" value="Unassembled WGS sequence"/>
</dbReference>
<gene>
    <name evidence="1" type="ORF">IHE70_09310</name>
</gene>
<comment type="caution">
    <text evidence="1">The sequence shown here is derived from an EMBL/GenBank/DDBJ whole genome shotgun (WGS) entry which is preliminary data.</text>
</comment>
<name>A0A927L1V6_9ACTN</name>
<reference evidence="1" key="1">
    <citation type="submission" date="2020-09" db="EMBL/GenBank/DDBJ databases">
        <title>Streptomyces canutascabiei sp. nov., which causes potato common scab and is distributed across the world.</title>
        <authorList>
            <person name="Nguyen H.P."/>
            <person name="Weisberg A.J."/>
            <person name="Chang J.H."/>
            <person name="Clarke C.R."/>
        </authorList>
    </citation>
    <scope>NUCLEOTIDE SEQUENCE</scope>
    <source>
        <strain evidence="1">ID-01-6.2a</strain>
    </source>
</reference>
<accession>A0A927L1V6</accession>
<evidence type="ECO:0000313" key="2">
    <source>
        <dbReference type="Proteomes" id="UP000661025"/>
    </source>
</evidence>
<proteinExistence type="predicted"/>